<evidence type="ECO:0000256" key="3">
    <source>
        <dbReference type="SAM" id="MobiDB-lite"/>
    </source>
</evidence>
<dbReference type="Pfam" id="PF19037">
    <property type="entry name" value="Fuz_longin_2"/>
    <property type="match status" value="1"/>
</dbReference>
<dbReference type="EMBL" id="GEEE01014137">
    <property type="protein sequence ID" value="JAP49088.1"/>
    <property type="molecule type" value="Transcribed_RNA"/>
</dbReference>
<dbReference type="InterPro" id="IPR043970">
    <property type="entry name" value="FUZ/MON1/HPS1_longin_3"/>
</dbReference>
<dbReference type="GO" id="GO:0006623">
    <property type="term" value="P:protein targeting to vacuole"/>
    <property type="evidence" value="ECO:0007669"/>
    <property type="project" value="UniProtKB-UniRule"/>
</dbReference>
<feature type="domain" description="FUZ/MON1/HPS1 first Longin" evidence="4">
    <location>
        <begin position="83"/>
        <end position="197"/>
    </location>
</feature>
<dbReference type="AlphaFoldDB" id="A0A0X3PBK9"/>
<gene>
    <name evidence="7" type="primary">SAND</name>
    <name evidence="7" type="ORF">TR112421</name>
</gene>
<proteinExistence type="inferred from homology"/>
<evidence type="ECO:0000313" key="7">
    <source>
        <dbReference type="EMBL" id="JAP49088.1"/>
    </source>
</evidence>
<evidence type="ECO:0000256" key="2">
    <source>
        <dbReference type="RuleBase" id="RU367048"/>
    </source>
</evidence>
<name>A0A0X3PBK9_SCHSO</name>
<feature type="region of interest" description="Disordered" evidence="3">
    <location>
        <begin position="1"/>
        <end position="20"/>
    </location>
</feature>
<accession>A0A0X3PBK9</accession>
<feature type="compositionally biased region" description="Polar residues" evidence="3">
    <location>
        <begin position="10"/>
        <end position="20"/>
    </location>
</feature>
<dbReference type="Pfam" id="PF19038">
    <property type="entry name" value="Fuz_longin_3"/>
    <property type="match status" value="1"/>
</dbReference>
<protein>
    <recommendedName>
        <fullName evidence="2">Vacuolar fusion protein MON1 homolog</fullName>
    </recommendedName>
</protein>
<dbReference type="PANTHER" id="PTHR13027:SF7">
    <property type="entry name" value="VACUOLAR FUSION PROTEIN MON1 HOMOLOG"/>
    <property type="match status" value="1"/>
</dbReference>
<dbReference type="GO" id="GO:0035658">
    <property type="term" value="C:Mon1-Ccz1 complex"/>
    <property type="evidence" value="ECO:0007669"/>
    <property type="project" value="TreeGrafter"/>
</dbReference>
<evidence type="ECO:0000259" key="4">
    <source>
        <dbReference type="Pfam" id="PF19036"/>
    </source>
</evidence>
<evidence type="ECO:0000256" key="1">
    <source>
        <dbReference type="ARBA" id="ARBA00008968"/>
    </source>
</evidence>
<feature type="domain" description="FUZ/MON1/HPS1 second Longin" evidence="5">
    <location>
        <begin position="244"/>
        <end position="340"/>
    </location>
</feature>
<dbReference type="PRINTS" id="PR01546">
    <property type="entry name" value="YEAST73DUF"/>
</dbReference>
<comment type="similarity">
    <text evidence="1 2">Belongs to the MON1/SAND family.</text>
</comment>
<dbReference type="PANTHER" id="PTHR13027">
    <property type="entry name" value="SAND PROTEIN-RELATED"/>
    <property type="match status" value="1"/>
</dbReference>
<dbReference type="Pfam" id="PF19036">
    <property type="entry name" value="Fuz_longin_1"/>
    <property type="match status" value="1"/>
</dbReference>
<evidence type="ECO:0000259" key="6">
    <source>
        <dbReference type="Pfam" id="PF19038"/>
    </source>
</evidence>
<feature type="domain" description="FUZ/MON1/HPS1 third Longin" evidence="6">
    <location>
        <begin position="370"/>
        <end position="491"/>
    </location>
</feature>
<dbReference type="GO" id="GO:0032510">
    <property type="term" value="P:endosome to lysosome transport via multivesicular body sorting pathway"/>
    <property type="evidence" value="ECO:0007669"/>
    <property type="project" value="TreeGrafter"/>
</dbReference>
<sequence>MRMSVPDETNFPSSSESKNTVATVTIQTPCDCSPTQTSDTPRSHQHGVSCNSCNFSSLSISPSHMLHEPLCAKDLGLQPDDLHVFVLSDAGKPIYSRYGDETKLAHLMGVMQALVSVASQDGDELRTIITEERKIVFRTCGHLILVAVGPQIAPTGHLTTVLKYVYNQIVSALTVQRIEKWFTQKHNLDLRNLLIGDSRILSGAIEQVETQLGPTLNAVLCIPLSVSVRDTVVQAITQPIKSQDLVFAILLTNYRVVCIVSMKKHFLHPTDIHLVTNLVRCSQSFKAAPTNWLPICLPKFNPNGYLYANLSYLDEHSCLVLLTVDSNQFYALQTSKDQILSRLLSALNGECLSILASSACPDVTELSIPGLRHFVCKLTSAAQYTTCRWAVPYALPHNSSKSDIETDPQAARGLAATMARRRNVLNVYRNIHSKLHCSLHPLNSLFIASDTEVFLGSRTNEYDVYITMEPFVEKLEAFETVKKVIKWINSRKQRLFLLYSPTF</sequence>
<dbReference type="InterPro" id="IPR004353">
    <property type="entry name" value="Mon1"/>
</dbReference>
<reference evidence="7" key="1">
    <citation type="submission" date="2016-01" db="EMBL/GenBank/DDBJ databases">
        <title>Reference transcriptome for the parasite Schistocephalus solidus: insights into the molecular evolution of parasitism.</title>
        <authorList>
            <person name="Hebert F.O."/>
            <person name="Grambauer S."/>
            <person name="Barber I."/>
            <person name="Landry C.R."/>
            <person name="Aubin-Horth N."/>
        </authorList>
    </citation>
    <scope>NUCLEOTIDE SEQUENCE</scope>
</reference>
<organism evidence="7">
    <name type="scientific">Schistocephalus solidus</name>
    <name type="common">Tapeworm</name>
    <dbReference type="NCBI Taxonomy" id="70667"/>
    <lineage>
        <taxon>Eukaryota</taxon>
        <taxon>Metazoa</taxon>
        <taxon>Spiralia</taxon>
        <taxon>Lophotrochozoa</taxon>
        <taxon>Platyhelminthes</taxon>
        <taxon>Cestoda</taxon>
        <taxon>Eucestoda</taxon>
        <taxon>Diphyllobothriidea</taxon>
        <taxon>Diphyllobothriidae</taxon>
        <taxon>Schistocephalus</taxon>
    </lineage>
</organism>
<dbReference type="InterPro" id="IPR043971">
    <property type="entry name" value="FUZ/MON1/HPS1_longin_2"/>
</dbReference>
<dbReference type="InterPro" id="IPR043972">
    <property type="entry name" value="FUZ/MON1/HPS1_longin_1"/>
</dbReference>
<comment type="function">
    <text evidence="2">Plays an important role in membrane trafficking through the secretory apparatus.</text>
</comment>
<evidence type="ECO:0000259" key="5">
    <source>
        <dbReference type="Pfam" id="PF19037"/>
    </source>
</evidence>